<dbReference type="InterPro" id="IPR051487">
    <property type="entry name" value="Ser/Thr_Proteases_Immune/Dev"/>
</dbReference>
<dbReference type="InterPro" id="IPR001254">
    <property type="entry name" value="Trypsin_dom"/>
</dbReference>
<dbReference type="InterPro" id="IPR043504">
    <property type="entry name" value="Peptidase_S1_PA_chymotrypsin"/>
</dbReference>
<feature type="signal peptide" evidence="3">
    <location>
        <begin position="1"/>
        <end position="19"/>
    </location>
</feature>
<proteinExistence type="inferred from homology"/>
<evidence type="ECO:0000313" key="6">
    <source>
        <dbReference type="WBParaSite" id="PSU_v2.g955.t1"/>
    </source>
</evidence>
<dbReference type="PANTHER" id="PTHR24256">
    <property type="entry name" value="TRYPTASE-RELATED"/>
    <property type="match status" value="1"/>
</dbReference>
<keyword evidence="1" id="KW-1015">Disulfide bond</keyword>
<comment type="similarity">
    <text evidence="2">Belongs to the peptidase S1 family. CLIP subfamily.</text>
</comment>
<dbReference type="Pfam" id="PF00089">
    <property type="entry name" value="Trypsin"/>
    <property type="match status" value="1"/>
</dbReference>
<dbReference type="PROSITE" id="PS50240">
    <property type="entry name" value="TRYPSIN_DOM"/>
    <property type="match status" value="1"/>
</dbReference>
<dbReference type="GO" id="GO:0006508">
    <property type="term" value="P:proteolysis"/>
    <property type="evidence" value="ECO:0007669"/>
    <property type="project" value="InterPro"/>
</dbReference>
<dbReference type="SMART" id="SM00020">
    <property type="entry name" value="Tryp_SPc"/>
    <property type="match status" value="1"/>
</dbReference>
<dbReference type="Proteomes" id="UP000887577">
    <property type="component" value="Unplaced"/>
</dbReference>
<dbReference type="AlphaFoldDB" id="A0A914ZCY7"/>
<dbReference type="GO" id="GO:0004252">
    <property type="term" value="F:serine-type endopeptidase activity"/>
    <property type="evidence" value="ECO:0007669"/>
    <property type="project" value="InterPro"/>
</dbReference>
<dbReference type="SUPFAM" id="SSF50494">
    <property type="entry name" value="Trypsin-like serine proteases"/>
    <property type="match status" value="1"/>
</dbReference>
<feature type="chain" id="PRO_5037456032" evidence="3">
    <location>
        <begin position="20"/>
        <end position="229"/>
    </location>
</feature>
<keyword evidence="3" id="KW-0732">Signal</keyword>
<evidence type="ECO:0000313" key="5">
    <source>
        <dbReference type="Proteomes" id="UP000887577"/>
    </source>
</evidence>
<protein>
    <submittedName>
        <fullName evidence="6">Peptidase S1 domain-containing protein</fullName>
    </submittedName>
</protein>
<keyword evidence="5" id="KW-1185">Reference proteome</keyword>
<evidence type="ECO:0000256" key="3">
    <source>
        <dbReference type="SAM" id="SignalP"/>
    </source>
</evidence>
<dbReference type="WBParaSite" id="PSU_v2.g955.t1">
    <property type="protein sequence ID" value="PSU_v2.g955.t1"/>
    <property type="gene ID" value="PSU_v2.g955"/>
</dbReference>
<name>A0A914ZCY7_9BILA</name>
<reference evidence="6" key="1">
    <citation type="submission" date="2022-11" db="UniProtKB">
        <authorList>
            <consortium name="WormBaseParasite"/>
        </authorList>
    </citation>
    <scope>IDENTIFICATION</scope>
</reference>
<dbReference type="InterPro" id="IPR009003">
    <property type="entry name" value="Peptidase_S1_PA"/>
</dbReference>
<sequence length="229" mass="25795">MWKYFLFLGIFANLSLIHGFNEQRIGGSEITPPDLFQFTIRAGCTTSVISKRHLLDAAHCLFRGETRIEMHDTYKIYWDAPYYAEVRSTREGVNRSIVPVSKKVYVPKNYVIPNNTYDDIAVLEFPEGTDFGVEPVKLARDYFEKEGDESYIVGFGVWWENGSVTSGGSDVLRHAKVTMVENCWGTLRICGGNRTHRAFVGDSGGPMVINRNNQWYQIGVSAGTASMEA</sequence>
<organism evidence="5 6">
    <name type="scientific">Panagrolaimus superbus</name>
    <dbReference type="NCBI Taxonomy" id="310955"/>
    <lineage>
        <taxon>Eukaryota</taxon>
        <taxon>Metazoa</taxon>
        <taxon>Ecdysozoa</taxon>
        <taxon>Nematoda</taxon>
        <taxon>Chromadorea</taxon>
        <taxon>Rhabditida</taxon>
        <taxon>Tylenchina</taxon>
        <taxon>Panagrolaimomorpha</taxon>
        <taxon>Panagrolaimoidea</taxon>
        <taxon>Panagrolaimidae</taxon>
        <taxon>Panagrolaimus</taxon>
    </lineage>
</organism>
<evidence type="ECO:0000259" key="4">
    <source>
        <dbReference type="PROSITE" id="PS50240"/>
    </source>
</evidence>
<dbReference type="Gene3D" id="2.40.10.10">
    <property type="entry name" value="Trypsin-like serine proteases"/>
    <property type="match status" value="1"/>
</dbReference>
<feature type="domain" description="Peptidase S1" evidence="4">
    <location>
        <begin position="24"/>
        <end position="229"/>
    </location>
</feature>
<evidence type="ECO:0000256" key="1">
    <source>
        <dbReference type="ARBA" id="ARBA00023157"/>
    </source>
</evidence>
<accession>A0A914ZCY7</accession>
<evidence type="ECO:0000256" key="2">
    <source>
        <dbReference type="ARBA" id="ARBA00024195"/>
    </source>
</evidence>